<evidence type="ECO:0000256" key="1">
    <source>
        <dbReference type="ARBA" id="ARBA00004651"/>
    </source>
</evidence>
<feature type="transmembrane region" description="Helical" evidence="10">
    <location>
        <begin position="33"/>
        <end position="56"/>
    </location>
</feature>
<comment type="caution">
    <text evidence="11">The sequence shown here is derived from an EMBL/GenBank/DDBJ whole genome shotgun (WGS) entry which is preliminary data.</text>
</comment>
<feature type="transmembrane region" description="Helical" evidence="10">
    <location>
        <begin position="273"/>
        <end position="293"/>
    </location>
</feature>
<evidence type="ECO:0000313" key="11">
    <source>
        <dbReference type="EMBL" id="KAJ3656604.1"/>
    </source>
</evidence>
<name>A0AA38MHV4_9CUCU</name>
<dbReference type="GO" id="GO:0004984">
    <property type="term" value="F:olfactory receptor activity"/>
    <property type="evidence" value="ECO:0007669"/>
    <property type="project" value="InterPro"/>
</dbReference>
<comment type="caution">
    <text evidence="10">Lacks conserved residue(s) required for the propagation of feature annotation.</text>
</comment>
<dbReference type="GO" id="GO:0005549">
    <property type="term" value="F:odorant binding"/>
    <property type="evidence" value="ECO:0007669"/>
    <property type="project" value="InterPro"/>
</dbReference>
<evidence type="ECO:0000256" key="3">
    <source>
        <dbReference type="ARBA" id="ARBA00022606"/>
    </source>
</evidence>
<dbReference type="Proteomes" id="UP001168821">
    <property type="component" value="Unassembled WGS sequence"/>
</dbReference>
<organism evidence="11 12">
    <name type="scientific">Zophobas morio</name>
    <dbReference type="NCBI Taxonomy" id="2755281"/>
    <lineage>
        <taxon>Eukaryota</taxon>
        <taxon>Metazoa</taxon>
        <taxon>Ecdysozoa</taxon>
        <taxon>Arthropoda</taxon>
        <taxon>Hexapoda</taxon>
        <taxon>Insecta</taxon>
        <taxon>Pterygota</taxon>
        <taxon>Neoptera</taxon>
        <taxon>Endopterygota</taxon>
        <taxon>Coleoptera</taxon>
        <taxon>Polyphaga</taxon>
        <taxon>Cucujiformia</taxon>
        <taxon>Tenebrionidae</taxon>
        <taxon>Zophobas</taxon>
    </lineage>
</organism>
<dbReference type="PANTHER" id="PTHR21137">
    <property type="entry name" value="ODORANT RECEPTOR"/>
    <property type="match status" value="1"/>
</dbReference>
<keyword evidence="3 10" id="KW-0716">Sensory transduction</keyword>
<feature type="transmembrane region" description="Helical" evidence="10">
    <location>
        <begin position="167"/>
        <end position="186"/>
    </location>
</feature>
<feature type="transmembrane region" description="Helical" evidence="10">
    <location>
        <begin position="128"/>
        <end position="147"/>
    </location>
</feature>
<keyword evidence="12" id="KW-1185">Reference proteome</keyword>
<keyword evidence="4 10" id="KW-0812">Transmembrane</keyword>
<dbReference type="GO" id="GO:0007165">
    <property type="term" value="P:signal transduction"/>
    <property type="evidence" value="ECO:0007669"/>
    <property type="project" value="UniProtKB-KW"/>
</dbReference>
<accession>A0AA38MHV4</accession>
<sequence length="395" mass="45733">MTQLVRKLFSLNLSVMRLFGFYPTKNYKNIYRVYAYTVYIFFVVPTPILTSLYLLFGENVDLALVAQNAFSIGETGCFVFKLLQFIRNSDKIRRCIYMVESPIFTNYVKTQEQIMDDCVHVCTRNSNFFQFFCILTAASWAAVPLFGKEYRLPLDIWLPYDVTRGGLPYILSYIFLVSGVSIDSVLNGAIDPLIGGLLYYAATQIKILKNNLENITKYAEEQLLSEMKGEDNYEKIIELKSKIVYQRLKFCVKLHKTILNFVEEYEGTFTSMVFVQFSASVVVICISCLQLIIVEPFTMSFFSMVIFINAVLMEILFYCYYGTILFEESFSLTTSAYMSEWYEYSLKSKRGLIIFMERCKKPIIVTSGKILDLSLDTFTTILRRSYSLLAVLKNY</sequence>
<evidence type="ECO:0000256" key="2">
    <source>
        <dbReference type="ARBA" id="ARBA00022475"/>
    </source>
</evidence>
<evidence type="ECO:0000256" key="10">
    <source>
        <dbReference type="RuleBase" id="RU351113"/>
    </source>
</evidence>
<comment type="subcellular location">
    <subcellularLocation>
        <location evidence="1 10">Cell membrane</location>
        <topology evidence="1 10">Multi-pass membrane protein</topology>
    </subcellularLocation>
</comment>
<evidence type="ECO:0000256" key="6">
    <source>
        <dbReference type="ARBA" id="ARBA00022989"/>
    </source>
</evidence>
<keyword evidence="8 10" id="KW-0675">Receptor</keyword>
<evidence type="ECO:0000313" key="12">
    <source>
        <dbReference type="Proteomes" id="UP001168821"/>
    </source>
</evidence>
<comment type="similarity">
    <text evidence="10">Belongs to the insect chemoreceptor superfamily. Heteromeric odorant receptor channel (TC 1.A.69) family.</text>
</comment>
<evidence type="ECO:0000256" key="4">
    <source>
        <dbReference type="ARBA" id="ARBA00022692"/>
    </source>
</evidence>
<dbReference type="GO" id="GO:0005886">
    <property type="term" value="C:plasma membrane"/>
    <property type="evidence" value="ECO:0007669"/>
    <property type="project" value="UniProtKB-SubCell"/>
</dbReference>
<proteinExistence type="inferred from homology"/>
<keyword evidence="5 10" id="KW-0552">Olfaction</keyword>
<keyword evidence="9 10" id="KW-0807">Transducer</keyword>
<evidence type="ECO:0000256" key="5">
    <source>
        <dbReference type="ARBA" id="ARBA00022725"/>
    </source>
</evidence>
<dbReference type="PANTHER" id="PTHR21137:SF35">
    <property type="entry name" value="ODORANT RECEPTOR 19A-RELATED"/>
    <property type="match status" value="1"/>
</dbReference>
<feature type="transmembrane region" description="Helical" evidence="10">
    <location>
        <begin position="62"/>
        <end position="83"/>
    </location>
</feature>
<evidence type="ECO:0000256" key="7">
    <source>
        <dbReference type="ARBA" id="ARBA00023136"/>
    </source>
</evidence>
<dbReference type="EMBL" id="JALNTZ010000004">
    <property type="protein sequence ID" value="KAJ3656604.1"/>
    <property type="molecule type" value="Genomic_DNA"/>
</dbReference>
<feature type="transmembrane region" description="Helical" evidence="10">
    <location>
        <begin position="299"/>
        <end position="321"/>
    </location>
</feature>
<dbReference type="Pfam" id="PF02949">
    <property type="entry name" value="7tm_6"/>
    <property type="match status" value="1"/>
</dbReference>
<evidence type="ECO:0000256" key="9">
    <source>
        <dbReference type="ARBA" id="ARBA00023224"/>
    </source>
</evidence>
<gene>
    <name evidence="11" type="ORF">Zmor_015671</name>
</gene>
<protein>
    <recommendedName>
        <fullName evidence="10">Odorant receptor</fullName>
    </recommendedName>
</protein>
<dbReference type="InterPro" id="IPR004117">
    <property type="entry name" value="7tm6_olfct_rcpt"/>
</dbReference>
<dbReference type="AlphaFoldDB" id="A0AA38MHV4"/>
<reference evidence="11" key="1">
    <citation type="journal article" date="2023" name="G3 (Bethesda)">
        <title>Whole genome assemblies of Zophobas morio and Tenebrio molitor.</title>
        <authorList>
            <person name="Kaur S."/>
            <person name="Stinson S.A."/>
            <person name="diCenzo G.C."/>
        </authorList>
    </citation>
    <scope>NUCLEOTIDE SEQUENCE</scope>
    <source>
        <strain evidence="11">QUZm001</strain>
    </source>
</reference>
<keyword evidence="2" id="KW-1003">Cell membrane</keyword>
<keyword evidence="7 10" id="KW-0472">Membrane</keyword>
<keyword evidence="6 10" id="KW-1133">Transmembrane helix</keyword>
<evidence type="ECO:0000256" key="8">
    <source>
        <dbReference type="ARBA" id="ARBA00023170"/>
    </source>
</evidence>